<dbReference type="Pfam" id="PF01429">
    <property type="entry name" value="MBD"/>
    <property type="match status" value="1"/>
</dbReference>
<gene>
    <name evidence="7" type="ORF">Ahy_B05g074018</name>
</gene>
<accession>A0A444YXR2</accession>
<dbReference type="GO" id="GO:0003677">
    <property type="term" value="F:DNA binding"/>
    <property type="evidence" value="ECO:0007669"/>
    <property type="project" value="UniProtKB-KW"/>
</dbReference>
<evidence type="ECO:0000313" key="7">
    <source>
        <dbReference type="EMBL" id="RYR06718.1"/>
    </source>
</evidence>
<proteinExistence type="predicted"/>
<keyword evidence="4" id="KW-0804">Transcription</keyword>
<comment type="caution">
    <text evidence="7">The sequence shown here is derived from an EMBL/GenBank/DDBJ whole genome shotgun (WGS) entry which is preliminary data.</text>
</comment>
<comment type="subcellular location">
    <subcellularLocation>
        <location evidence="1">Nucleus</location>
    </subcellularLocation>
</comment>
<evidence type="ECO:0000256" key="5">
    <source>
        <dbReference type="ARBA" id="ARBA00023242"/>
    </source>
</evidence>
<dbReference type="Proteomes" id="UP000289738">
    <property type="component" value="Chromosome B05"/>
</dbReference>
<dbReference type="PANTHER" id="PTHR34067:SF24">
    <property type="entry name" value="METHYL-CPG-BINDING DOMAIN-CONTAINING PROTEIN 13"/>
    <property type="match status" value="1"/>
</dbReference>
<keyword evidence="3" id="KW-0238">DNA-binding</keyword>
<keyword evidence="5" id="KW-0539">Nucleus</keyword>
<dbReference type="PROSITE" id="PS50982">
    <property type="entry name" value="MBD"/>
    <property type="match status" value="1"/>
</dbReference>
<dbReference type="InterPro" id="IPR038945">
    <property type="entry name" value="MBD13-like"/>
</dbReference>
<feature type="domain" description="MBD" evidence="6">
    <location>
        <begin position="1"/>
        <end position="69"/>
    </location>
</feature>
<evidence type="ECO:0000256" key="3">
    <source>
        <dbReference type="ARBA" id="ARBA00023125"/>
    </source>
</evidence>
<dbReference type="Gene3D" id="3.30.890.10">
    <property type="entry name" value="Methyl-cpg-binding Protein 2, Chain A"/>
    <property type="match status" value="1"/>
</dbReference>
<sequence>MEDPSSGDCLPQGWTVEVKVRKNGRRDKYYFSPSSGLKFSSKVEVFRHLENARNKVGIQRVADNVCQQNLSFHGIVYV</sequence>
<dbReference type="PANTHER" id="PTHR34067">
    <property type="entry name" value="OS04G0193200 PROTEIN"/>
    <property type="match status" value="1"/>
</dbReference>
<evidence type="ECO:0000256" key="2">
    <source>
        <dbReference type="ARBA" id="ARBA00023015"/>
    </source>
</evidence>
<dbReference type="SMART" id="SM00391">
    <property type="entry name" value="MBD"/>
    <property type="match status" value="1"/>
</dbReference>
<organism evidence="7 8">
    <name type="scientific">Arachis hypogaea</name>
    <name type="common">Peanut</name>
    <dbReference type="NCBI Taxonomy" id="3818"/>
    <lineage>
        <taxon>Eukaryota</taxon>
        <taxon>Viridiplantae</taxon>
        <taxon>Streptophyta</taxon>
        <taxon>Embryophyta</taxon>
        <taxon>Tracheophyta</taxon>
        <taxon>Spermatophyta</taxon>
        <taxon>Magnoliopsida</taxon>
        <taxon>eudicotyledons</taxon>
        <taxon>Gunneridae</taxon>
        <taxon>Pentapetalae</taxon>
        <taxon>rosids</taxon>
        <taxon>fabids</taxon>
        <taxon>Fabales</taxon>
        <taxon>Fabaceae</taxon>
        <taxon>Papilionoideae</taxon>
        <taxon>50 kb inversion clade</taxon>
        <taxon>dalbergioids sensu lato</taxon>
        <taxon>Dalbergieae</taxon>
        <taxon>Pterocarpus clade</taxon>
        <taxon>Arachis</taxon>
    </lineage>
</organism>
<dbReference type="InterPro" id="IPR016177">
    <property type="entry name" value="DNA-bd_dom_sf"/>
</dbReference>
<reference evidence="7 8" key="1">
    <citation type="submission" date="2019-01" db="EMBL/GenBank/DDBJ databases">
        <title>Sequencing of cultivated peanut Arachis hypogaea provides insights into genome evolution and oil improvement.</title>
        <authorList>
            <person name="Chen X."/>
        </authorList>
    </citation>
    <scope>NUCLEOTIDE SEQUENCE [LARGE SCALE GENOMIC DNA]</scope>
    <source>
        <strain evidence="8">cv. Fuhuasheng</strain>
        <tissue evidence="7">Leaves</tissue>
    </source>
</reference>
<evidence type="ECO:0000256" key="1">
    <source>
        <dbReference type="ARBA" id="ARBA00004123"/>
    </source>
</evidence>
<name>A0A444YXR2_ARAHY</name>
<dbReference type="InterPro" id="IPR001739">
    <property type="entry name" value="Methyl_CpG_DNA-bd"/>
</dbReference>
<evidence type="ECO:0000256" key="4">
    <source>
        <dbReference type="ARBA" id="ARBA00023163"/>
    </source>
</evidence>
<dbReference type="GO" id="GO:0005634">
    <property type="term" value="C:nucleus"/>
    <property type="evidence" value="ECO:0007669"/>
    <property type="project" value="UniProtKB-SubCell"/>
</dbReference>
<protein>
    <recommendedName>
        <fullName evidence="6">MBD domain-containing protein</fullName>
    </recommendedName>
</protein>
<keyword evidence="8" id="KW-1185">Reference proteome</keyword>
<evidence type="ECO:0000259" key="6">
    <source>
        <dbReference type="PROSITE" id="PS50982"/>
    </source>
</evidence>
<evidence type="ECO:0000313" key="8">
    <source>
        <dbReference type="Proteomes" id="UP000289738"/>
    </source>
</evidence>
<keyword evidence="2" id="KW-0805">Transcription regulation</keyword>
<dbReference type="AlphaFoldDB" id="A0A444YXR2"/>
<dbReference type="EMBL" id="SDMP01000015">
    <property type="protein sequence ID" value="RYR06718.1"/>
    <property type="molecule type" value="Genomic_DNA"/>
</dbReference>
<dbReference type="SUPFAM" id="SSF54171">
    <property type="entry name" value="DNA-binding domain"/>
    <property type="match status" value="1"/>
</dbReference>